<keyword evidence="8" id="KW-1185">Reference proteome</keyword>
<keyword evidence="2" id="KW-0694">RNA-binding</keyword>
<comment type="similarity">
    <text evidence="1">Belongs to the universal ribosomal protein uS17 family.</text>
</comment>
<keyword evidence="4" id="KW-0687">Ribonucleoprotein</keyword>
<dbReference type="Pfam" id="PF16205">
    <property type="entry name" value="Ribosomal_S17_N"/>
    <property type="match status" value="1"/>
</dbReference>
<feature type="compositionally biased region" description="Polar residues" evidence="5">
    <location>
        <begin position="1"/>
        <end position="12"/>
    </location>
</feature>
<comment type="caution">
    <text evidence="7">The sequence shown here is derived from an EMBL/GenBank/DDBJ whole genome shotgun (WGS) entry which is preliminary data.</text>
</comment>
<evidence type="ECO:0000313" key="8">
    <source>
        <dbReference type="Proteomes" id="UP000326458"/>
    </source>
</evidence>
<dbReference type="GO" id="GO:0006412">
    <property type="term" value="P:translation"/>
    <property type="evidence" value="ECO:0007669"/>
    <property type="project" value="InterPro"/>
</dbReference>
<dbReference type="SUPFAM" id="SSF50249">
    <property type="entry name" value="Nucleic acid-binding proteins"/>
    <property type="match status" value="1"/>
</dbReference>
<evidence type="ECO:0000256" key="2">
    <source>
        <dbReference type="ARBA" id="ARBA00022730"/>
    </source>
</evidence>
<dbReference type="Gene3D" id="2.40.50.1000">
    <property type="match status" value="1"/>
</dbReference>
<dbReference type="GO" id="GO:0022627">
    <property type="term" value="C:cytosolic small ribosomal subunit"/>
    <property type="evidence" value="ECO:0007669"/>
    <property type="project" value="TreeGrafter"/>
</dbReference>
<dbReference type="PANTHER" id="PTHR10744">
    <property type="entry name" value="40S RIBOSOMAL PROTEIN S11 FAMILY MEMBER"/>
    <property type="match status" value="1"/>
</dbReference>
<evidence type="ECO:0000313" key="7">
    <source>
        <dbReference type="EMBL" id="KAB0365869.1"/>
    </source>
</evidence>
<dbReference type="InterPro" id="IPR012340">
    <property type="entry name" value="NA-bd_OB-fold"/>
</dbReference>
<name>A0A5N3WVD9_MUNMU</name>
<reference evidence="7 8" key="1">
    <citation type="submission" date="2019-06" db="EMBL/GenBank/DDBJ databases">
        <title>Discovery of a novel chromosome fission-fusion reversal in muntjac.</title>
        <authorList>
            <person name="Mudd A.B."/>
            <person name="Bredeson J.V."/>
            <person name="Baum R."/>
            <person name="Hockemeyer D."/>
            <person name="Rokhsar D.S."/>
        </authorList>
    </citation>
    <scope>NUCLEOTIDE SEQUENCE [LARGE SCALE GENOMIC DNA]</scope>
    <source>
        <strain evidence="7">UTSW_UCB_Mm</strain>
        <tissue evidence="7">Fibroblast cell line</tissue>
    </source>
</reference>
<dbReference type="GO" id="GO:0019843">
    <property type="term" value="F:rRNA binding"/>
    <property type="evidence" value="ECO:0007669"/>
    <property type="project" value="UniProtKB-KW"/>
</dbReference>
<dbReference type="EMBL" id="VCEA01000001">
    <property type="protein sequence ID" value="KAB0365869.1"/>
    <property type="molecule type" value="Genomic_DNA"/>
</dbReference>
<dbReference type="InterPro" id="IPR000266">
    <property type="entry name" value="Ribosomal_uS17"/>
</dbReference>
<gene>
    <name evidence="7" type="ORF">FD754_010025</name>
</gene>
<keyword evidence="2" id="KW-0699">rRNA-binding</keyword>
<evidence type="ECO:0000256" key="5">
    <source>
        <dbReference type="SAM" id="MobiDB-lite"/>
    </source>
</evidence>
<dbReference type="GO" id="GO:0003735">
    <property type="term" value="F:structural constituent of ribosome"/>
    <property type="evidence" value="ECO:0007669"/>
    <property type="project" value="InterPro"/>
</dbReference>
<evidence type="ECO:0000256" key="1">
    <source>
        <dbReference type="ARBA" id="ARBA00010254"/>
    </source>
</evidence>
<feature type="non-terminal residue" evidence="7">
    <location>
        <position position="1"/>
    </location>
</feature>
<sequence>ERGNLKQPTIFQNKKRVLPGEAGKEKLPPYYKNTGLGFKTPNEGQILSGAVTEMKMQRTTVIYRDYLHYNHFEKHHKNMSVHLSPCFRDTVCFNMLKATKAAGTMKWFQTF</sequence>
<dbReference type="PANTHER" id="PTHR10744:SF9">
    <property type="entry name" value="40S RIBOSOMAL PROTEIN S11-RELATED"/>
    <property type="match status" value="1"/>
</dbReference>
<feature type="domain" description="Small ribosomal subunit protein uS17 N-terminal" evidence="6">
    <location>
        <begin position="4"/>
        <end position="43"/>
    </location>
</feature>
<accession>A0A5N3WVD9</accession>
<evidence type="ECO:0000256" key="4">
    <source>
        <dbReference type="ARBA" id="ARBA00023274"/>
    </source>
</evidence>
<dbReference type="Proteomes" id="UP000326458">
    <property type="component" value="Unassembled WGS sequence"/>
</dbReference>
<organism evidence="7 8">
    <name type="scientific">Muntiacus muntjak</name>
    <name type="common">Barking deer</name>
    <name type="synonym">Indian muntjac</name>
    <dbReference type="NCBI Taxonomy" id="9888"/>
    <lineage>
        <taxon>Eukaryota</taxon>
        <taxon>Metazoa</taxon>
        <taxon>Chordata</taxon>
        <taxon>Craniata</taxon>
        <taxon>Vertebrata</taxon>
        <taxon>Euteleostomi</taxon>
        <taxon>Mammalia</taxon>
        <taxon>Eutheria</taxon>
        <taxon>Laurasiatheria</taxon>
        <taxon>Artiodactyla</taxon>
        <taxon>Ruminantia</taxon>
        <taxon>Pecora</taxon>
        <taxon>Cervidae</taxon>
        <taxon>Muntiacinae</taxon>
        <taxon>Muntiacus</taxon>
    </lineage>
</organism>
<evidence type="ECO:0000259" key="6">
    <source>
        <dbReference type="Pfam" id="PF16205"/>
    </source>
</evidence>
<dbReference type="Pfam" id="PF00366">
    <property type="entry name" value="Ribosomal_S17"/>
    <property type="match status" value="1"/>
</dbReference>
<evidence type="ECO:0000256" key="3">
    <source>
        <dbReference type="ARBA" id="ARBA00022980"/>
    </source>
</evidence>
<protein>
    <recommendedName>
        <fullName evidence="6">Small ribosomal subunit protein uS17 N-terminal domain-containing protein</fullName>
    </recommendedName>
</protein>
<dbReference type="InterPro" id="IPR032440">
    <property type="entry name" value="Ribosomal_uS17_N"/>
</dbReference>
<feature type="region of interest" description="Disordered" evidence="5">
    <location>
        <begin position="1"/>
        <end position="26"/>
    </location>
</feature>
<dbReference type="AlphaFoldDB" id="A0A5N3WVD9"/>
<proteinExistence type="inferred from homology"/>
<keyword evidence="3" id="KW-0689">Ribosomal protein</keyword>